<dbReference type="Proteomes" id="UP000003327">
    <property type="component" value="Unassembled WGS sequence"/>
</dbReference>
<name>C9MTG3_9BACT</name>
<evidence type="ECO:0000313" key="1">
    <source>
        <dbReference type="EMBL" id="EEX17198.1"/>
    </source>
</evidence>
<protein>
    <submittedName>
        <fullName evidence="1">Uncharacterized protein</fullName>
    </submittedName>
</protein>
<dbReference type="EMBL" id="ACVA01000073">
    <property type="protein sequence ID" value="EEX17198.1"/>
    <property type="molecule type" value="Genomic_DNA"/>
</dbReference>
<sequence>MLKTKQGNALFALKRAFPCNEESLSLIQRNALFEWKRYKSVGTDALVCPKHPTYIADRRGRLSLLQGIISDWKYLF</sequence>
<keyword evidence="2" id="KW-1185">Reference proteome</keyword>
<organism evidence="1 2">
    <name type="scientific">Prevotella veroralis F0319</name>
    <dbReference type="NCBI Taxonomy" id="649761"/>
    <lineage>
        <taxon>Bacteria</taxon>
        <taxon>Pseudomonadati</taxon>
        <taxon>Bacteroidota</taxon>
        <taxon>Bacteroidia</taxon>
        <taxon>Bacteroidales</taxon>
        <taxon>Prevotellaceae</taxon>
        <taxon>Prevotella</taxon>
    </lineage>
</organism>
<dbReference type="STRING" id="649761.HMPREF0973_02938"/>
<dbReference type="HOGENOM" id="CLU_2651466_0_0_10"/>
<dbReference type="AlphaFoldDB" id="C9MTG3"/>
<gene>
    <name evidence="1" type="ORF">HMPREF0973_02938</name>
</gene>
<evidence type="ECO:0000313" key="2">
    <source>
        <dbReference type="Proteomes" id="UP000003327"/>
    </source>
</evidence>
<proteinExistence type="predicted"/>
<reference evidence="1 2" key="1">
    <citation type="submission" date="2009-09" db="EMBL/GenBank/DDBJ databases">
        <authorList>
            <person name="Weinstock G."/>
            <person name="Sodergren E."/>
            <person name="Clifton S."/>
            <person name="Fulton L."/>
            <person name="Fulton B."/>
            <person name="Courtney L."/>
            <person name="Fronick C."/>
            <person name="Harrison M."/>
            <person name="Strong C."/>
            <person name="Farmer C."/>
            <person name="Delahaunty K."/>
            <person name="Markovic C."/>
            <person name="Hall O."/>
            <person name="Minx P."/>
            <person name="Tomlinson C."/>
            <person name="Mitreva M."/>
            <person name="Nelson J."/>
            <person name="Hou S."/>
            <person name="Wollam A."/>
            <person name="Pepin K.H."/>
            <person name="Johnson M."/>
            <person name="Bhonagiri V."/>
            <person name="Nash W.E."/>
            <person name="Warren W."/>
            <person name="Chinwalla A."/>
            <person name="Mardis E.R."/>
            <person name="Wilson R.K."/>
        </authorList>
    </citation>
    <scope>NUCLEOTIDE SEQUENCE [LARGE SCALE GENOMIC DNA]</scope>
    <source>
        <strain evidence="1 2">F0319</strain>
    </source>
</reference>
<accession>C9MTG3</accession>
<comment type="caution">
    <text evidence="1">The sequence shown here is derived from an EMBL/GenBank/DDBJ whole genome shotgun (WGS) entry which is preliminary data.</text>
</comment>